<evidence type="ECO:0000313" key="6">
    <source>
        <dbReference type="RefSeq" id="XP_014671677.1"/>
    </source>
</evidence>
<gene>
    <name evidence="6" type="primary">LOC106812340</name>
</gene>
<keyword evidence="3" id="KW-1133">Transmembrane helix</keyword>
<feature type="compositionally biased region" description="Low complexity" evidence="2">
    <location>
        <begin position="189"/>
        <end position="202"/>
    </location>
</feature>
<keyword evidence="3" id="KW-0472">Membrane</keyword>
<feature type="region of interest" description="Disordered" evidence="2">
    <location>
        <begin position="38"/>
        <end position="330"/>
    </location>
</feature>
<sequence length="769" mass="83930">MPVPQYGRTGFIGGAPSGGNPFESTLDAFITNFDSFGDKLTKEGEQNQESAAAAADSRDRGQDQEQGPSQGRGLGSPGRGRGRRPHSGPSSDAPGDVQRLAAAGEDKEDKHMQDAPSQRPGRYEADGRAQHDRYQTYGGPPSDDAYYLSPDGHPQSPPDGNRHIGSAPLRVTEEDPSAFYNPWDDQSAPPGGQQHGPGDQNQEAFNPYAAIKSQELQGGDDPLIYPIRVEEREPAPPGGENPQKQDYPSRDYDYFDPYAQQTERYEPSGGLYNPFNEAGRNTGPDAFYNPYPDERPRDQRNGPRTDAPPDGYLPEEGLVYNDKRDGQGYSEPYSIAGQGDNYADGNIITDIQVLCPPGQNTMVVTLRFNQAFSGRIYAKEYYDVQGCRTRGKGDQMAQIVIGLDSCGFKQSADEYTKDGGKIVYDNVLVVMSEPEWEVLEGWDRAFAVRCQFEGFGQQAVNTGVTAPNLGVTTVATYRIGIPQVLFQIFGGEDISKGPAEHLKVGQKSALAAILTDNSDYDISVTQCVAHDGTGKKYIPLVDEKGCPLVGKKIIGNFRHERDRPQPGQTIVYAPFKAFKFPDRQDVYFECQVHVCFRECFPSECYESYSDGDSYGGDAYGRKRRTLDGKMAAGGGGMRAVNASGNAPYIAERVNMTRGIAVLIDGERRINIYPSDTALKQRGGGSGGDGDGSREEVACISRTGFTIAIAFLTASLLVAILVSVIVCLKTRDYWLKDVFKVEPEAEFGFTPPTRAPSIRSVRSPSHEGVE</sequence>
<feature type="compositionally biased region" description="Basic and acidic residues" evidence="2">
    <location>
        <begin position="104"/>
        <end position="113"/>
    </location>
</feature>
<dbReference type="SMART" id="SM00241">
    <property type="entry name" value="ZP"/>
    <property type="match status" value="1"/>
</dbReference>
<evidence type="ECO:0000256" key="2">
    <source>
        <dbReference type="SAM" id="MobiDB-lite"/>
    </source>
</evidence>
<protein>
    <submittedName>
        <fullName evidence="6">Uncharacterized protein LOC106812340</fullName>
    </submittedName>
</protein>
<dbReference type="GeneID" id="106812340"/>
<evidence type="ECO:0000256" key="1">
    <source>
        <dbReference type="ARBA" id="ARBA00023157"/>
    </source>
</evidence>
<feature type="domain" description="ZP" evidence="4">
    <location>
        <begin position="354"/>
        <end position="611"/>
    </location>
</feature>
<dbReference type="InterPro" id="IPR042235">
    <property type="entry name" value="ZP-C_dom"/>
</dbReference>
<feature type="compositionally biased region" description="Basic and acidic residues" evidence="2">
    <location>
        <begin position="121"/>
        <end position="134"/>
    </location>
</feature>
<name>A0ABM1EHK6_PRICU</name>
<dbReference type="Pfam" id="PF25057">
    <property type="entry name" value="CUT_N"/>
    <property type="match status" value="1"/>
</dbReference>
<accession>A0ABM1EHK6</accession>
<dbReference type="InterPro" id="IPR001507">
    <property type="entry name" value="ZP_dom"/>
</dbReference>
<feature type="compositionally biased region" description="Gly residues" evidence="2">
    <location>
        <begin position="70"/>
        <end position="79"/>
    </location>
</feature>
<dbReference type="Pfam" id="PF00100">
    <property type="entry name" value="Zona_pellucida"/>
    <property type="match status" value="1"/>
</dbReference>
<keyword evidence="3" id="KW-0812">Transmembrane</keyword>
<keyword evidence="5" id="KW-1185">Reference proteome</keyword>
<dbReference type="PROSITE" id="PS51034">
    <property type="entry name" value="ZP_2"/>
    <property type="match status" value="1"/>
</dbReference>
<dbReference type="Proteomes" id="UP000695022">
    <property type="component" value="Unplaced"/>
</dbReference>
<feature type="region of interest" description="Disordered" evidence="2">
    <location>
        <begin position="1"/>
        <end position="23"/>
    </location>
</feature>
<dbReference type="InterPro" id="IPR056953">
    <property type="entry name" value="CUT_N"/>
</dbReference>
<dbReference type="Gene3D" id="2.60.40.4100">
    <property type="entry name" value="Zona pellucida, ZP-C domain"/>
    <property type="match status" value="1"/>
</dbReference>
<dbReference type="PANTHER" id="PTHR46560:SF5">
    <property type="entry name" value="CYPHER, ISOFORM B"/>
    <property type="match status" value="1"/>
</dbReference>
<reference evidence="6" key="1">
    <citation type="submission" date="2025-08" db="UniProtKB">
        <authorList>
            <consortium name="RefSeq"/>
        </authorList>
    </citation>
    <scope>IDENTIFICATION</scope>
</reference>
<dbReference type="PANTHER" id="PTHR46560">
    <property type="entry name" value="CYPHER, ISOFORM B"/>
    <property type="match status" value="1"/>
</dbReference>
<keyword evidence="1" id="KW-1015">Disulfide bond</keyword>
<feature type="transmembrane region" description="Helical" evidence="3">
    <location>
        <begin position="704"/>
        <end position="727"/>
    </location>
</feature>
<dbReference type="InterPro" id="IPR055355">
    <property type="entry name" value="ZP-C"/>
</dbReference>
<evidence type="ECO:0000313" key="5">
    <source>
        <dbReference type="Proteomes" id="UP000695022"/>
    </source>
</evidence>
<proteinExistence type="predicted"/>
<dbReference type="RefSeq" id="XP_014671677.1">
    <property type="nucleotide sequence ID" value="XM_014816191.1"/>
</dbReference>
<evidence type="ECO:0000256" key="3">
    <source>
        <dbReference type="SAM" id="Phobius"/>
    </source>
</evidence>
<feature type="compositionally biased region" description="Basic and acidic residues" evidence="2">
    <location>
        <begin position="292"/>
        <end position="303"/>
    </location>
</feature>
<organism evidence="5 6">
    <name type="scientific">Priapulus caudatus</name>
    <name type="common">Priapulid worm</name>
    <dbReference type="NCBI Taxonomy" id="37621"/>
    <lineage>
        <taxon>Eukaryota</taxon>
        <taxon>Metazoa</taxon>
        <taxon>Ecdysozoa</taxon>
        <taxon>Scalidophora</taxon>
        <taxon>Priapulida</taxon>
        <taxon>Priapulimorpha</taxon>
        <taxon>Priapulimorphida</taxon>
        <taxon>Priapulidae</taxon>
        <taxon>Priapulus</taxon>
    </lineage>
</organism>
<evidence type="ECO:0000259" key="4">
    <source>
        <dbReference type="PROSITE" id="PS51034"/>
    </source>
</evidence>